<evidence type="ECO:0000313" key="2">
    <source>
        <dbReference type="EMBL" id="DAD91530.1"/>
    </source>
</evidence>
<protein>
    <submittedName>
        <fullName evidence="2">Uncharacterized protein</fullName>
    </submittedName>
</protein>
<feature type="compositionally biased region" description="Basic residues" evidence="1">
    <location>
        <begin position="187"/>
        <end position="199"/>
    </location>
</feature>
<organism evidence="2">
    <name type="scientific">Myoviridae sp. ctx322</name>
    <dbReference type="NCBI Taxonomy" id="2826711"/>
    <lineage>
        <taxon>Viruses</taxon>
        <taxon>Duplodnaviria</taxon>
        <taxon>Heunggongvirae</taxon>
        <taxon>Uroviricota</taxon>
        <taxon>Caudoviricetes</taxon>
    </lineage>
</organism>
<sequence>MVKKKSKMAKKEVLKKKKRGETTMVGHEEKRTATKASDELAKYLTENKLDPTKDWTKDPKHSEKIRKLMQVVRVNREKLEDKVDEVKVKNLKKPKINKGGEKIEKQPVAYNYPEVDGKPMDSVLKKKYRAKMRDLLKANMDPKEAAKKALDGILHPAEPSKTTKKVKKDKEATEVKGKKVSKEEKKKDKKKKKSTKEED</sequence>
<accession>A0A8S5NBB2</accession>
<feature type="region of interest" description="Disordered" evidence="1">
    <location>
        <begin position="147"/>
        <end position="199"/>
    </location>
</feature>
<reference evidence="2" key="1">
    <citation type="journal article" date="2021" name="Proc. Natl. Acad. Sci. U.S.A.">
        <title>A Catalog of Tens of Thousands of Viruses from Human Metagenomes Reveals Hidden Associations with Chronic Diseases.</title>
        <authorList>
            <person name="Tisza M.J."/>
            <person name="Buck C.B."/>
        </authorList>
    </citation>
    <scope>NUCLEOTIDE SEQUENCE</scope>
    <source>
        <strain evidence="2">Ctx322</strain>
    </source>
</reference>
<proteinExistence type="predicted"/>
<dbReference type="EMBL" id="BK015115">
    <property type="protein sequence ID" value="DAD91530.1"/>
    <property type="molecule type" value="Genomic_DNA"/>
</dbReference>
<feature type="compositionally biased region" description="Basic and acidic residues" evidence="1">
    <location>
        <begin position="168"/>
        <end position="186"/>
    </location>
</feature>
<feature type="compositionally biased region" description="Basic and acidic residues" evidence="1">
    <location>
        <begin position="26"/>
        <end position="36"/>
    </location>
</feature>
<feature type="compositionally biased region" description="Basic residues" evidence="1">
    <location>
        <begin position="1"/>
        <end position="19"/>
    </location>
</feature>
<evidence type="ECO:0000256" key="1">
    <source>
        <dbReference type="SAM" id="MobiDB-lite"/>
    </source>
</evidence>
<feature type="region of interest" description="Disordered" evidence="1">
    <location>
        <begin position="1"/>
        <end position="36"/>
    </location>
</feature>
<name>A0A8S5NBB2_9CAUD</name>